<evidence type="ECO:0000256" key="1">
    <source>
        <dbReference type="SAM" id="MobiDB-lite"/>
    </source>
</evidence>
<feature type="compositionally biased region" description="Basic and acidic residues" evidence="1">
    <location>
        <begin position="547"/>
        <end position="557"/>
    </location>
</feature>
<comment type="caution">
    <text evidence="2">The sequence shown here is derived from an EMBL/GenBank/DDBJ whole genome shotgun (WGS) entry which is preliminary data.</text>
</comment>
<organism evidence="2 3">
    <name type="scientific">Digitaria exilis</name>
    <dbReference type="NCBI Taxonomy" id="1010633"/>
    <lineage>
        <taxon>Eukaryota</taxon>
        <taxon>Viridiplantae</taxon>
        <taxon>Streptophyta</taxon>
        <taxon>Embryophyta</taxon>
        <taxon>Tracheophyta</taxon>
        <taxon>Spermatophyta</taxon>
        <taxon>Magnoliopsida</taxon>
        <taxon>Liliopsida</taxon>
        <taxon>Poales</taxon>
        <taxon>Poaceae</taxon>
        <taxon>PACMAD clade</taxon>
        <taxon>Panicoideae</taxon>
        <taxon>Panicodae</taxon>
        <taxon>Paniceae</taxon>
        <taxon>Anthephorinae</taxon>
        <taxon>Digitaria</taxon>
    </lineage>
</organism>
<feature type="region of interest" description="Disordered" evidence="1">
    <location>
        <begin position="519"/>
        <end position="613"/>
    </location>
</feature>
<dbReference type="EMBL" id="JACEFO010002359">
    <property type="protein sequence ID" value="KAF8663958.1"/>
    <property type="molecule type" value="Genomic_DNA"/>
</dbReference>
<dbReference type="PANTHER" id="PTHR33647:SF12">
    <property type="entry name" value="OS05G0498666 PROTEIN"/>
    <property type="match status" value="1"/>
</dbReference>
<feature type="region of interest" description="Disordered" evidence="1">
    <location>
        <begin position="467"/>
        <end position="487"/>
    </location>
</feature>
<proteinExistence type="predicted"/>
<accession>A0A835AHS7</accession>
<dbReference type="OrthoDB" id="610799at2759"/>
<feature type="compositionally biased region" description="Acidic residues" evidence="1">
    <location>
        <begin position="584"/>
        <end position="595"/>
    </location>
</feature>
<name>A0A835AHS7_9POAL</name>
<feature type="compositionally biased region" description="Polar residues" evidence="1">
    <location>
        <begin position="560"/>
        <end position="569"/>
    </location>
</feature>
<reference evidence="2" key="1">
    <citation type="submission" date="2020-07" db="EMBL/GenBank/DDBJ databases">
        <title>Genome sequence and genetic diversity analysis of an under-domesticated orphan crop, white fonio (Digitaria exilis).</title>
        <authorList>
            <person name="Bennetzen J.L."/>
            <person name="Chen S."/>
            <person name="Ma X."/>
            <person name="Wang X."/>
            <person name="Yssel A.E.J."/>
            <person name="Chaluvadi S.R."/>
            <person name="Johnson M."/>
            <person name="Gangashetty P."/>
            <person name="Hamidou F."/>
            <person name="Sanogo M.D."/>
            <person name="Zwaenepoel A."/>
            <person name="Wallace J."/>
            <person name="Van De Peer Y."/>
            <person name="Van Deynze A."/>
        </authorList>
    </citation>
    <scope>NUCLEOTIDE SEQUENCE</scope>
    <source>
        <tissue evidence="2">Leaves</tissue>
    </source>
</reference>
<dbReference type="Proteomes" id="UP000636709">
    <property type="component" value="Unassembled WGS sequence"/>
</dbReference>
<dbReference type="PANTHER" id="PTHR33647">
    <property type="entry name" value="OS01G0793900 PROTEIN"/>
    <property type="match status" value="1"/>
</dbReference>
<keyword evidence="3" id="KW-1185">Reference proteome</keyword>
<sequence length="682" mass="75527">MGWDSGPSSRAKHDACYIATPPWLPVHRRRLVGIGRVELRELVSGDDVTGRNRLSVLTAFFSVSARLRECDVIHAHHLTCLQVRDPGNDNELPRPPMELTTPSWASLDVLEQVVGDAPRSCAGARAVVHKQQFGGAITSGVFRRLPSSDIRSPVQSFPLEQVHPNFHSCATERARVAEPTRLLDVQEAAPKCAAQRTMAVTGSCRTSACESLAFPTVSCRPPWDGVRELQHVFLSCRAAPPDYRIEMESNLFHVRATPPHDYFAGPKTLLFTAPTRNTLASRHGRSLWFRSHNRNHPSQLVPDVRRGRWKDLPVAQFILQSSRPLLKMHCVAMASHGTGTPTFTSHRSSARTNSRHQRHQANVSPTCTATAALFSQSEVHSTTLYTRCIASIPNGHRRTSYYWQRVAHRQPIKFCAARDRNRQVQRPAAITRLRHRTVAMRCLIRVVVAPCHPTPCRARAPLGESPWKSRVPTATARPGAGVPVPADKIPPCHRVQTGGDPTAPAPLVAFQLGVHAGRAQPRRIPLRRETLGRGAPRPGTSPFPETIKPRHPTEPRELAQSISRRQQQRNTDKGNSHAVTSWADDGEWDDDDDETSPAADAGTSGRKEAEHAEVTIRITRKQLQELMEKRAGGLHGLKSRRAAAAHLLADVMNAGQVYHHVNHCKAPHWKPALQSIPEAVES</sequence>
<gene>
    <name evidence="2" type="ORF">HU200_055304</name>
</gene>
<evidence type="ECO:0000313" key="2">
    <source>
        <dbReference type="EMBL" id="KAF8663958.1"/>
    </source>
</evidence>
<protein>
    <submittedName>
        <fullName evidence="2">Uncharacterized protein</fullName>
    </submittedName>
</protein>
<dbReference type="AlphaFoldDB" id="A0A835AHS7"/>
<evidence type="ECO:0000313" key="3">
    <source>
        <dbReference type="Proteomes" id="UP000636709"/>
    </source>
</evidence>